<keyword evidence="2" id="KW-1185">Reference proteome</keyword>
<name>A0ACC3C653_PYRYE</name>
<dbReference type="Proteomes" id="UP000798662">
    <property type="component" value="Chromosome 2"/>
</dbReference>
<evidence type="ECO:0000313" key="2">
    <source>
        <dbReference type="Proteomes" id="UP000798662"/>
    </source>
</evidence>
<sequence>MSLLTRALTLGLPSSKAAVSDLADLLTRLAGAPAPDHPHPPWGPLRVSAYAQWYRRVNPLAVTLRLGDPAGGGSGGTIPGAVGIGRGSASAPAAASPLGRPKCAVAALARGRDSDDGDSDGKENDGAALAVFGGTAARWYVNAAGQVLRVGADGVGALVDVGGGVKEGDWPDDPPRATAGTPRTVPFAVAAGGVEAPPLAPAAAASSSYTGEGMVVHLGQHHGTTFYHVYTEVLLRLMATLPILRAYPAARVLLPPSAVTRGAAEAIGIPPERLAPAPVDGEWLPAAVVVVPPPVQQTAPQGMYPKCGRTAVATFLSAALAPPPSWRPTFFAPTAAAAGYRWARLYHAGVTHYGTGLQVDVGRVVDAVRAVVGGKFDYSNAAWELQRRGRGVAATTT</sequence>
<dbReference type="EMBL" id="CM020619">
    <property type="protein sequence ID" value="KAK1865466.1"/>
    <property type="molecule type" value="Genomic_DNA"/>
</dbReference>
<accession>A0ACC3C653</accession>
<comment type="caution">
    <text evidence="1">The sequence shown here is derived from an EMBL/GenBank/DDBJ whole genome shotgun (WGS) entry which is preliminary data.</text>
</comment>
<protein>
    <submittedName>
        <fullName evidence="1">Uncharacterized protein</fullName>
    </submittedName>
</protein>
<gene>
    <name evidence="1" type="ORF">I4F81_007997</name>
</gene>
<reference evidence="1" key="1">
    <citation type="submission" date="2019-11" db="EMBL/GenBank/DDBJ databases">
        <title>Nori genome reveals adaptations in red seaweeds to the harsh intertidal environment.</title>
        <authorList>
            <person name="Wang D."/>
            <person name="Mao Y."/>
        </authorList>
    </citation>
    <scope>NUCLEOTIDE SEQUENCE</scope>
    <source>
        <tissue evidence="1">Gametophyte</tissue>
    </source>
</reference>
<proteinExistence type="predicted"/>
<evidence type="ECO:0000313" key="1">
    <source>
        <dbReference type="EMBL" id="KAK1865466.1"/>
    </source>
</evidence>
<organism evidence="1 2">
    <name type="scientific">Pyropia yezoensis</name>
    <name type="common">Susabi-nori</name>
    <name type="synonym">Porphyra yezoensis</name>
    <dbReference type="NCBI Taxonomy" id="2788"/>
    <lineage>
        <taxon>Eukaryota</taxon>
        <taxon>Rhodophyta</taxon>
        <taxon>Bangiophyceae</taxon>
        <taxon>Bangiales</taxon>
        <taxon>Bangiaceae</taxon>
        <taxon>Pyropia</taxon>
    </lineage>
</organism>